<dbReference type="SUPFAM" id="SSF50118">
    <property type="entry name" value="Cell growth inhibitor/plasmid maintenance toxic component"/>
    <property type="match status" value="1"/>
</dbReference>
<organism evidence="2 3">
    <name type="scientific">Nocardia mexicana</name>
    <dbReference type="NCBI Taxonomy" id="279262"/>
    <lineage>
        <taxon>Bacteria</taxon>
        <taxon>Bacillati</taxon>
        <taxon>Actinomycetota</taxon>
        <taxon>Actinomycetes</taxon>
        <taxon>Mycobacteriales</taxon>
        <taxon>Nocardiaceae</taxon>
        <taxon>Nocardia</taxon>
    </lineage>
</organism>
<evidence type="ECO:0000313" key="2">
    <source>
        <dbReference type="EMBL" id="RDI43927.1"/>
    </source>
</evidence>
<dbReference type="Pfam" id="PF08940">
    <property type="entry name" value="DUF1918"/>
    <property type="match status" value="1"/>
</dbReference>
<evidence type="ECO:0000313" key="3">
    <source>
        <dbReference type="Proteomes" id="UP000255355"/>
    </source>
</evidence>
<dbReference type="EMBL" id="QQAZ01000018">
    <property type="protein sequence ID" value="RDI43927.1"/>
    <property type="molecule type" value="Genomic_DNA"/>
</dbReference>
<protein>
    <submittedName>
        <fullName evidence="2">Uncharacterized protein DUF1918</fullName>
    </submittedName>
</protein>
<gene>
    <name evidence="2" type="ORF">DFR68_118107</name>
</gene>
<accession>A0A370GJW8</accession>
<sequence length="44" mass="4971">MRVQTGEIIEVRGDDGNPPFVVRFDDGRESLMFPGPECEIVPQH</sequence>
<dbReference type="Proteomes" id="UP000255355">
    <property type="component" value="Unassembled WGS sequence"/>
</dbReference>
<reference evidence="2 3" key="1">
    <citation type="submission" date="2018-07" db="EMBL/GenBank/DDBJ databases">
        <title>Genomic Encyclopedia of Type Strains, Phase IV (KMG-IV): sequencing the most valuable type-strain genomes for metagenomic binning, comparative biology and taxonomic classification.</title>
        <authorList>
            <person name="Goeker M."/>
        </authorList>
    </citation>
    <scope>NUCLEOTIDE SEQUENCE [LARGE SCALE GENOMIC DNA]</scope>
    <source>
        <strain evidence="2 3">DSM 44952</strain>
    </source>
</reference>
<proteinExistence type="predicted"/>
<evidence type="ECO:0000259" key="1">
    <source>
        <dbReference type="Pfam" id="PF08940"/>
    </source>
</evidence>
<comment type="caution">
    <text evidence="2">The sequence shown here is derived from an EMBL/GenBank/DDBJ whole genome shotgun (WGS) entry which is preliminary data.</text>
</comment>
<dbReference type="InterPro" id="IPR015035">
    <property type="entry name" value="DUF1918"/>
</dbReference>
<dbReference type="STRING" id="1210089.GCA_001613165_05005"/>
<dbReference type="AlphaFoldDB" id="A0A370GJW8"/>
<feature type="domain" description="DUF1918" evidence="1">
    <location>
        <begin position="3"/>
        <end position="40"/>
    </location>
</feature>
<name>A0A370GJW8_9NOCA</name>
<dbReference type="Gene3D" id="2.30.30.440">
    <property type="entry name" value="Domain of unknown function DUF1918"/>
    <property type="match status" value="1"/>
</dbReference>
<keyword evidence="3" id="KW-1185">Reference proteome</keyword>